<feature type="region of interest" description="Disordered" evidence="1">
    <location>
        <begin position="737"/>
        <end position="812"/>
    </location>
</feature>
<feature type="region of interest" description="Disordered" evidence="1">
    <location>
        <begin position="70"/>
        <end position="111"/>
    </location>
</feature>
<accession>A0A0C2SB78</accession>
<dbReference type="AlphaFoldDB" id="A0A0C2SB78"/>
<sequence>MESSNRAAVRNTVRVPGAPFVRPRAHTGKVSINRESSALRASVMDIAMEIGLGMNGAVTDWVYNNPINEEEEEPVTSPSLTTGSSVNSDACSSTSSARFPYSPPTSSRSISSSIKSLTSLQKPFSPSAFSIPEESSSIFQTDTELLCATPTPPVTASITFSDPPMQLPLSVRLPAKLKKRRTDGYESESGYISDTKSKKKDKKEKEEKELAKRQKEAARQRVKSLTSKRSAKDVKVADSLASKGYETDAPTRKGFGKKKKSGDAGYETDAGYLSSGSPASGLKKAKTRFFRLSRKSSKPDLVASVPKSAPSIPLPLPIAQKFGTTLNSNGVESLPILPPFPSLDTDLLSTVPAENSASSNGPSFASPSPITPSGSLGRVKSASSGVRDSQLSGESSGSSISNASTVFSQESRASRLKSFRFLSPSKSSSALPPSKFPTISLPLTRATSPVPLDAGNNDANQCQDPAGSLSPDMLRSPKLYPIARGSVIQETRGRSPVSPASPAFLSPTSPQRSLSPALSSPAIISTAASPPSSPAISRAPSLKPQANLTVNTSHNLSPLSLKRLSRGRSPSPIPSSEWIVPSPPGTTQSIYASSTTLLVPSPNIYSVYDIPPPSPPPNTPLPKVPVVAKNDVEDDPFGVNGTSVIRSLNQPERGKDLSFLARLRGQSVSNNNTKTSERSLVQTIRRFSKQPITTPPSVISDSSSQRRSGGSTAEEVYDDASGDQELQDVLDRFISELSSSGDKHEAAGTALGRRKSSEALRNDGPTSSEPISEAGEDNRDDAESQHSPDLSRRRRSTVYYSDAEEDGADPRLSRWSGSIYSRASFMDPQKSEETRARFVKRVEAMLDEAGIERGNKDWDAVPPVPKLPEALAQSNLLTRQNQLKGAGPTPNANGWI</sequence>
<feature type="compositionally biased region" description="Low complexity" evidence="1">
    <location>
        <begin position="389"/>
        <end position="404"/>
    </location>
</feature>
<organism evidence="2 3">
    <name type="scientific">Amanita muscaria (strain Koide BX008)</name>
    <dbReference type="NCBI Taxonomy" id="946122"/>
    <lineage>
        <taxon>Eukaryota</taxon>
        <taxon>Fungi</taxon>
        <taxon>Dikarya</taxon>
        <taxon>Basidiomycota</taxon>
        <taxon>Agaricomycotina</taxon>
        <taxon>Agaricomycetes</taxon>
        <taxon>Agaricomycetidae</taxon>
        <taxon>Agaricales</taxon>
        <taxon>Pluteineae</taxon>
        <taxon>Amanitaceae</taxon>
        <taxon>Amanita</taxon>
    </lineage>
</organism>
<feature type="region of interest" description="Disordered" evidence="1">
    <location>
        <begin position="173"/>
        <end position="281"/>
    </location>
</feature>
<feature type="compositionally biased region" description="Polar residues" evidence="1">
    <location>
        <begin position="76"/>
        <end position="97"/>
    </location>
</feature>
<evidence type="ECO:0000313" key="2">
    <source>
        <dbReference type="EMBL" id="KIL60065.1"/>
    </source>
</evidence>
<feature type="compositionally biased region" description="Basic and acidic residues" evidence="1">
    <location>
        <begin position="203"/>
        <end position="219"/>
    </location>
</feature>
<evidence type="ECO:0000313" key="3">
    <source>
        <dbReference type="Proteomes" id="UP000054549"/>
    </source>
</evidence>
<dbReference type="HOGENOM" id="CLU_311014_0_0_1"/>
<name>A0A0C2SB78_AMAMK</name>
<feature type="region of interest" description="Disordered" evidence="1">
    <location>
        <begin position="447"/>
        <end position="476"/>
    </location>
</feature>
<feature type="region of interest" description="Disordered" evidence="1">
    <location>
        <begin position="686"/>
        <end position="723"/>
    </location>
</feature>
<feature type="compositionally biased region" description="Low complexity" evidence="1">
    <location>
        <begin position="695"/>
        <end position="711"/>
    </location>
</feature>
<dbReference type="Proteomes" id="UP000054549">
    <property type="component" value="Unassembled WGS sequence"/>
</dbReference>
<protein>
    <submittedName>
        <fullName evidence="2">Uncharacterized protein</fullName>
    </submittedName>
</protein>
<feature type="compositionally biased region" description="Basic and acidic residues" evidence="1">
    <location>
        <begin position="781"/>
        <end position="791"/>
    </location>
</feature>
<keyword evidence="3" id="KW-1185">Reference proteome</keyword>
<dbReference type="OrthoDB" id="2690066at2759"/>
<evidence type="ECO:0000256" key="1">
    <source>
        <dbReference type="SAM" id="MobiDB-lite"/>
    </source>
</evidence>
<gene>
    <name evidence="2" type="ORF">M378DRAFT_958571</name>
</gene>
<feature type="compositionally biased region" description="Polar residues" evidence="1">
    <location>
        <begin position="352"/>
        <end position="374"/>
    </location>
</feature>
<feature type="region of interest" description="Disordered" evidence="1">
    <location>
        <begin position="490"/>
        <end position="518"/>
    </location>
</feature>
<feature type="compositionally biased region" description="Low complexity" evidence="1">
    <location>
        <begin position="567"/>
        <end position="576"/>
    </location>
</feature>
<dbReference type="STRING" id="946122.A0A0C2SB78"/>
<reference evidence="2 3" key="1">
    <citation type="submission" date="2014-04" db="EMBL/GenBank/DDBJ databases">
        <title>Evolutionary Origins and Diversification of the Mycorrhizal Mutualists.</title>
        <authorList>
            <consortium name="DOE Joint Genome Institute"/>
            <consortium name="Mycorrhizal Genomics Consortium"/>
            <person name="Kohler A."/>
            <person name="Kuo A."/>
            <person name="Nagy L.G."/>
            <person name="Floudas D."/>
            <person name="Copeland A."/>
            <person name="Barry K.W."/>
            <person name="Cichocki N."/>
            <person name="Veneault-Fourrey C."/>
            <person name="LaButti K."/>
            <person name="Lindquist E.A."/>
            <person name="Lipzen A."/>
            <person name="Lundell T."/>
            <person name="Morin E."/>
            <person name="Murat C."/>
            <person name="Riley R."/>
            <person name="Ohm R."/>
            <person name="Sun H."/>
            <person name="Tunlid A."/>
            <person name="Henrissat B."/>
            <person name="Grigoriev I.V."/>
            <person name="Hibbett D.S."/>
            <person name="Martin F."/>
        </authorList>
    </citation>
    <scope>NUCLEOTIDE SEQUENCE [LARGE SCALE GENOMIC DNA]</scope>
    <source>
        <strain evidence="2 3">Koide BX008</strain>
    </source>
</reference>
<feature type="region of interest" description="Disordered" evidence="1">
    <location>
        <begin position="345"/>
        <end position="409"/>
    </location>
</feature>
<dbReference type="EMBL" id="KN818305">
    <property type="protein sequence ID" value="KIL60065.1"/>
    <property type="molecule type" value="Genomic_DNA"/>
</dbReference>
<proteinExistence type="predicted"/>
<feature type="region of interest" description="Disordered" evidence="1">
    <location>
        <begin position="559"/>
        <end position="584"/>
    </location>
</feature>
<dbReference type="InParanoid" id="A0A0C2SB78"/>